<feature type="domain" description="Cryptochrome/DNA photolyase FAD-binding" evidence="5">
    <location>
        <begin position="97"/>
        <end position="143"/>
    </location>
</feature>
<dbReference type="GO" id="GO:0032922">
    <property type="term" value="P:circadian regulation of gene expression"/>
    <property type="evidence" value="ECO:0007669"/>
    <property type="project" value="TreeGrafter"/>
</dbReference>
<keyword evidence="3" id="KW-0285">Flavoprotein</keyword>
<dbReference type="PANTHER" id="PTHR11455:SF9">
    <property type="entry name" value="CRYPTOCHROME CIRCADIAN CLOCK 5 ISOFORM X1"/>
    <property type="match status" value="1"/>
</dbReference>
<dbReference type="Pfam" id="PF03441">
    <property type="entry name" value="FAD_binding_7"/>
    <property type="match status" value="1"/>
</dbReference>
<protein>
    <recommendedName>
        <fullName evidence="5">Cryptochrome/DNA photolyase FAD-binding domain-containing protein</fullName>
    </recommendedName>
</protein>
<dbReference type="InterPro" id="IPR036134">
    <property type="entry name" value="Crypto/Photolyase_FAD-like_sf"/>
</dbReference>
<dbReference type="PANTHER" id="PTHR11455">
    <property type="entry name" value="CRYPTOCHROME"/>
    <property type="match status" value="1"/>
</dbReference>
<dbReference type="OrthoDB" id="435881at2759"/>
<dbReference type="GO" id="GO:0043153">
    <property type="term" value="P:entrainment of circadian clock by photoperiod"/>
    <property type="evidence" value="ECO:0007669"/>
    <property type="project" value="TreeGrafter"/>
</dbReference>
<dbReference type="GO" id="GO:0005634">
    <property type="term" value="C:nucleus"/>
    <property type="evidence" value="ECO:0007669"/>
    <property type="project" value="TreeGrafter"/>
</dbReference>
<evidence type="ECO:0000313" key="6">
    <source>
        <dbReference type="EMBL" id="KDN47141.1"/>
    </source>
</evidence>
<dbReference type="HOGENOM" id="CLU_1807569_0_0_1"/>
<dbReference type="GO" id="GO:0003677">
    <property type="term" value="F:DNA binding"/>
    <property type="evidence" value="ECO:0007669"/>
    <property type="project" value="TreeGrafter"/>
</dbReference>
<dbReference type="GO" id="GO:0005737">
    <property type="term" value="C:cytoplasm"/>
    <property type="evidence" value="ECO:0007669"/>
    <property type="project" value="TreeGrafter"/>
</dbReference>
<reference evidence="6 7" key="1">
    <citation type="submission" date="2014-05" db="EMBL/GenBank/DDBJ databases">
        <title>Draft genome sequence of a rare smut relative, Tilletiaria anomala UBC 951.</title>
        <authorList>
            <consortium name="DOE Joint Genome Institute"/>
            <person name="Toome M."/>
            <person name="Kuo A."/>
            <person name="Henrissat B."/>
            <person name="Lipzen A."/>
            <person name="Tritt A."/>
            <person name="Yoshinaga Y."/>
            <person name="Zane M."/>
            <person name="Barry K."/>
            <person name="Grigoriev I.V."/>
            <person name="Spatafora J.W."/>
            <person name="Aimea M.C."/>
        </authorList>
    </citation>
    <scope>NUCLEOTIDE SEQUENCE [LARGE SCALE GENOMIC DNA]</scope>
    <source>
        <strain evidence="6 7">UBC 951</strain>
    </source>
</reference>
<dbReference type="EMBL" id="JMSN01000031">
    <property type="protein sequence ID" value="KDN47141.1"/>
    <property type="molecule type" value="Genomic_DNA"/>
</dbReference>
<comment type="caution">
    <text evidence="6">The sequence shown here is derived from an EMBL/GenBank/DDBJ whole genome shotgun (WGS) entry which is preliminary data.</text>
</comment>
<keyword evidence="7" id="KW-1185">Reference proteome</keyword>
<dbReference type="AlphaFoldDB" id="A0A066W063"/>
<name>A0A066W063_TILAU</name>
<dbReference type="InterPro" id="IPR005101">
    <property type="entry name" value="Cryptochr/Photolyase_FAD-bd"/>
</dbReference>
<dbReference type="GO" id="GO:0003904">
    <property type="term" value="F:deoxyribodipyrimidine photo-lyase activity"/>
    <property type="evidence" value="ECO:0007669"/>
    <property type="project" value="TreeGrafter"/>
</dbReference>
<dbReference type="GeneID" id="25261205"/>
<keyword evidence="4" id="KW-0274">FAD</keyword>
<comment type="cofactor">
    <cofactor evidence="1">
        <name>FAD</name>
        <dbReference type="ChEBI" id="CHEBI:57692"/>
    </cofactor>
</comment>
<evidence type="ECO:0000313" key="7">
    <source>
        <dbReference type="Proteomes" id="UP000027361"/>
    </source>
</evidence>
<dbReference type="InterPro" id="IPR002081">
    <property type="entry name" value="Cryptochrome/DNA_photolyase_1"/>
</dbReference>
<sequence>MLIASASIGSSLMLSGESKRPRRRERSSSLRIARASSFQRDVCLCEVTVDPAKFGHIWGNTVSRYVIVEQHRHVDKRSRILTHSAPRCPPDGLLTAQTIRWRRQRHEAAAAQGSYKAGQTGFPWIDASVRCLKQTSWIHHLAR</sequence>
<comment type="similarity">
    <text evidence="2">Belongs to the DNA photolyase class-1 family.</text>
</comment>
<dbReference type="InParanoid" id="A0A066W063"/>
<gene>
    <name evidence="6" type="ORF">K437DRAFT_100642</name>
</gene>
<proteinExistence type="inferred from homology"/>
<dbReference type="SUPFAM" id="SSF48173">
    <property type="entry name" value="Cryptochrome/photolyase FAD-binding domain"/>
    <property type="match status" value="1"/>
</dbReference>
<evidence type="ECO:0000259" key="5">
    <source>
        <dbReference type="Pfam" id="PF03441"/>
    </source>
</evidence>
<dbReference type="Gene3D" id="1.10.579.10">
    <property type="entry name" value="DNA Cyclobutane Dipyrimidine Photolyase, subunit A, domain 3"/>
    <property type="match status" value="1"/>
</dbReference>
<evidence type="ECO:0000256" key="1">
    <source>
        <dbReference type="ARBA" id="ARBA00001974"/>
    </source>
</evidence>
<dbReference type="Proteomes" id="UP000027361">
    <property type="component" value="Unassembled WGS sequence"/>
</dbReference>
<dbReference type="RefSeq" id="XP_013243762.1">
    <property type="nucleotide sequence ID" value="XM_013388308.1"/>
</dbReference>
<evidence type="ECO:0000256" key="3">
    <source>
        <dbReference type="ARBA" id="ARBA00022630"/>
    </source>
</evidence>
<organism evidence="6 7">
    <name type="scientific">Tilletiaria anomala (strain ATCC 24038 / CBS 436.72 / UBC 951)</name>
    <dbReference type="NCBI Taxonomy" id="1037660"/>
    <lineage>
        <taxon>Eukaryota</taxon>
        <taxon>Fungi</taxon>
        <taxon>Dikarya</taxon>
        <taxon>Basidiomycota</taxon>
        <taxon>Ustilaginomycotina</taxon>
        <taxon>Exobasidiomycetes</taxon>
        <taxon>Georgefischeriales</taxon>
        <taxon>Tilletiariaceae</taxon>
        <taxon>Tilletiaria</taxon>
    </lineage>
</organism>
<evidence type="ECO:0000256" key="2">
    <source>
        <dbReference type="ARBA" id="ARBA00005862"/>
    </source>
</evidence>
<accession>A0A066W063</accession>
<dbReference type="GO" id="GO:0071949">
    <property type="term" value="F:FAD binding"/>
    <property type="evidence" value="ECO:0007669"/>
    <property type="project" value="TreeGrafter"/>
</dbReference>
<evidence type="ECO:0000256" key="4">
    <source>
        <dbReference type="ARBA" id="ARBA00022827"/>
    </source>
</evidence>